<dbReference type="InterPro" id="IPR019180">
    <property type="entry name" value="Oxidoreductase-like_N"/>
</dbReference>
<feature type="coiled-coil region" evidence="1">
    <location>
        <begin position="108"/>
        <end position="135"/>
    </location>
</feature>
<accession>A0AAD5PCT7</accession>
<dbReference type="AlphaFoldDB" id="A0AAD5PCT7"/>
<comment type="caution">
    <text evidence="3">The sequence shown here is derived from an EMBL/GenBank/DDBJ whole genome shotgun (WGS) entry which is preliminary data.</text>
</comment>
<dbReference type="EMBL" id="JAIXMP010000017">
    <property type="protein sequence ID" value="KAI9259679.1"/>
    <property type="molecule type" value="Genomic_DNA"/>
</dbReference>
<keyword evidence="1" id="KW-0175">Coiled coil</keyword>
<feature type="domain" description="Oxidoreductase-like" evidence="2">
    <location>
        <begin position="86"/>
        <end position="126"/>
    </location>
</feature>
<proteinExistence type="predicted"/>
<evidence type="ECO:0000313" key="3">
    <source>
        <dbReference type="EMBL" id="KAI9259679.1"/>
    </source>
</evidence>
<dbReference type="GO" id="GO:0005739">
    <property type="term" value="C:mitochondrion"/>
    <property type="evidence" value="ECO:0007669"/>
    <property type="project" value="TreeGrafter"/>
</dbReference>
<name>A0AAD5PCT7_9FUNG</name>
<evidence type="ECO:0000256" key="1">
    <source>
        <dbReference type="SAM" id="Coils"/>
    </source>
</evidence>
<dbReference type="Proteomes" id="UP001209540">
    <property type="component" value="Unassembled WGS sequence"/>
</dbReference>
<reference evidence="3" key="2">
    <citation type="submission" date="2023-02" db="EMBL/GenBank/DDBJ databases">
        <authorList>
            <consortium name="DOE Joint Genome Institute"/>
            <person name="Mondo S.J."/>
            <person name="Chang Y."/>
            <person name="Wang Y."/>
            <person name="Ahrendt S."/>
            <person name="Andreopoulos W."/>
            <person name="Barry K."/>
            <person name="Beard J."/>
            <person name="Benny G.L."/>
            <person name="Blankenship S."/>
            <person name="Bonito G."/>
            <person name="Cuomo C."/>
            <person name="Desiro A."/>
            <person name="Gervers K.A."/>
            <person name="Hundley H."/>
            <person name="Kuo A."/>
            <person name="LaButti K."/>
            <person name="Lang B.F."/>
            <person name="Lipzen A."/>
            <person name="O'Donnell K."/>
            <person name="Pangilinan J."/>
            <person name="Reynolds N."/>
            <person name="Sandor L."/>
            <person name="Smith M.W."/>
            <person name="Tsang A."/>
            <person name="Grigoriev I.V."/>
            <person name="Stajich J.E."/>
            <person name="Spatafora J.W."/>
        </authorList>
    </citation>
    <scope>NUCLEOTIDE SEQUENCE</scope>
    <source>
        <strain evidence="3">RSA 2281</strain>
    </source>
</reference>
<dbReference type="PANTHER" id="PTHR21193">
    <property type="entry name" value="OXIDOREDUCTASE-LIKE DOMAIN-CONTAINING PROTEIN 1"/>
    <property type="match status" value="1"/>
</dbReference>
<organism evidence="3 4">
    <name type="scientific">Phascolomyces articulosus</name>
    <dbReference type="NCBI Taxonomy" id="60185"/>
    <lineage>
        <taxon>Eukaryota</taxon>
        <taxon>Fungi</taxon>
        <taxon>Fungi incertae sedis</taxon>
        <taxon>Mucoromycota</taxon>
        <taxon>Mucoromycotina</taxon>
        <taxon>Mucoromycetes</taxon>
        <taxon>Mucorales</taxon>
        <taxon>Lichtheimiaceae</taxon>
        <taxon>Phascolomyces</taxon>
    </lineage>
</organism>
<protein>
    <submittedName>
        <fullName evidence="3">Oxidoreductase-like protein</fullName>
    </submittedName>
</protein>
<dbReference type="InterPro" id="IPR039251">
    <property type="entry name" value="OXLD1"/>
</dbReference>
<sequence>MPFLLKPLASRHLVNSVINRSKHTRASNYDGWWTLVLQQPDQEPNVAFTSKAPIAVPTMDTTSQPSVSSKYESGPKEFVTLKGEKIQLPQKPVAPDDCCMSGCAYCVWDIYQEDMEEYQAEKAELRQRFNDAGEQLPSSLAASKKSIQDQIQDEMDPTMKAFYAMEKKMKGN</sequence>
<dbReference type="Pfam" id="PF09791">
    <property type="entry name" value="Oxidored-like"/>
    <property type="match status" value="1"/>
</dbReference>
<evidence type="ECO:0000313" key="4">
    <source>
        <dbReference type="Proteomes" id="UP001209540"/>
    </source>
</evidence>
<keyword evidence="4" id="KW-1185">Reference proteome</keyword>
<evidence type="ECO:0000259" key="2">
    <source>
        <dbReference type="Pfam" id="PF09791"/>
    </source>
</evidence>
<gene>
    <name evidence="3" type="ORF">BDA99DRAFT_513916</name>
</gene>
<reference evidence="3" key="1">
    <citation type="journal article" date="2022" name="IScience">
        <title>Evolution of zygomycete secretomes and the origins of terrestrial fungal ecologies.</title>
        <authorList>
            <person name="Chang Y."/>
            <person name="Wang Y."/>
            <person name="Mondo S."/>
            <person name="Ahrendt S."/>
            <person name="Andreopoulos W."/>
            <person name="Barry K."/>
            <person name="Beard J."/>
            <person name="Benny G.L."/>
            <person name="Blankenship S."/>
            <person name="Bonito G."/>
            <person name="Cuomo C."/>
            <person name="Desiro A."/>
            <person name="Gervers K.A."/>
            <person name="Hundley H."/>
            <person name="Kuo A."/>
            <person name="LaButti K."/>
            <person name="Lang B.F."/>
            <person name="Lipzen A."/>
            <person name="O'Donnell K."/>
            <person name="Pangilinan J."/>
            <person name="Reynolds N."/>
            <person name="Sandor L."/>
            <person name="Smith M.E."/>
            <person name="Tsang A."/>
            <person name="Grigoriev I.V."/>
            <person name="Stajich J.E."/>
            <person name="Spatafora J.W."/>
        </authorList>
    </citation>
    <scope>NUCLEOTIDE SEQUENCE</scope>
    <source>
        <strain evidence="3">RSA 2281</strain>
    </source>
</reference>
<dbReference type="PANTHER" id="PTHR21193:SF3">
    <property type="entry name" value="OXIDOREDUCTASE-LIKE DOMAIN-CONTAINING PROTEIN 1"/>
    <property type="match status" value="1"/>
</dbReference>